<organism evidence="3 4">
    <name type="scientific">Araneus ventricosus</name>
    <name type="common">Orbweaver spider</name>
    <name type="synonym">Epeira ventricosa</name>
    <dbReference type="NCBI Taxonomy" id="182803"/>
    <lineage>
        <taxon>Eukaryota</taxon>
        <taxon>Metazoa</taxon>
        <taxon>Ecdysozoa</taxon>
        <taxon>Arthropoda</taxon>
        <taxon>Chelicerata</taxon>
        <taxon>Arachnida</taxon>
        <taxon>Araneae</taxon>
        <taxon>Araneomorphae</taxon>
        <taxon>Entelegynae</taxon>
        <taxon>Araneoidea</taxon>
        <taxon>Araneidae</taxon>
        <taxon>Araneus</taxon>
    </lineage>
</organism>
<feature type="region of interest" description="Disordered" evidence="1">
    <location>
        <begin position="30"/>
        <end position="65"/>
    </location>
</feature>
<dbReference type="PANTHER" id="PTHR19143">
    <property type="entry name" value="FIBRINOGEN/TENASCIN/ANGIOPOEITIN"/>
    <property type="match status" value="1"/>
</dbReference>
<dbReference type="EMBL" id="BGPR01024960">
    <property type="protein sequence ID" value="GBN93461.1"/>
    <property type="molecule type" value="Genomic_DNA"/>
</dbReference>
<dbReference type="NCBIfam" id="NF040941">
    <property type="entry name" value="GGGWT_bact"/>
    <property type="match status" value="1"/>
</dbReference>
<keyword evidence="4" id="KW-1185">Reference proteome</keyword>
<dbReference type="GO" id="GO:0005615">
    <property type="term" value="C:extracellular space"/>
    <property type="evidence" value="ECO:0007669"/>
    <property type="project" value="TreeGrafter"/>
</dbReference>
<dbReference type="InterPro" id="IPR002181">
    <property type="entry name" value="Fibrinogen_a/b/g_C_dom"/>
</dbReference>
<dbReference type="Proteomes" id="UP000499080">
    <property type="component" value="Unassembled WGS sequence"/>
</dbReference>
<evidence type="ECO:0000259" key="2">
    <source>
        <dbReference type="PROSITE" id="PS51406"/>
    </source>
</evidence>
<dbReference type="PROSITE" id="PS51406">
    <property type="entry name" value="FIBRINOGEN_C_2"/>
    <property type="match status" value="1"/>
</dbReference>
<proteinExistence type="predicted"/>
<comment type="caution">
    <text evidence="3">The sequence shown here is derived from an EMBL/GenBank/DDBJ whole genome shotgun (WGS) entry which is preliminary data.</text>
</comment>
<name>A0A4Y2SZT6_ARAVE</name>
<dbReference type="Pfam" id="PF00147">
    <property type="entry name" value="Fibrinogen_C"/>
    <property type="match status" value="1"/>
</dbReference>
<feature type="compositionally biased region" description="Basic and acidic residues" evidence="1">
    <location>
        <begin position="32"/>
        <end position="65"/>
    </location>
</feature>
<dbReference type="OrthoDB" id="6425181at2759"/>
<protein>
    <submittedName>
        <fullName evidence="3">Techylectin-5A</fullName>
    </submittedName>
</protein>
<evidence type="ECO:0000313" key="4">
    <source>
        <dbReference type="Proteomes" id="UP000499080"/>
    </source>
</evidence>
<dbReference type="SMART" id="SM00186">
    <property type="entry name" value="FBG"/>
    <property type="match status" value="1"/>
</dbReference>
<evidence type="ECO:0000313" key="3">
    <source>
        <dbReference type="EMBL" id="GBN93461.1"/>
    </source>
</evidence>
<dbReference type="InterPro" id="IPR014716">
    <property type="entry name" value="Fibrinogen_a/b/g_C_1"/>
</dbReference>
<dbReference type="PANTHER" id="PTHR19143:SF327">
    <property type="entry name" value="FI21813P1-RELATED"/>
    <property type="match status" value="1"/>
</dbReference>
<accession>A0A4Y2SZT6</accession>
<dbReference type="InterPro" id="IPR050373">
    <property type="entry name" value="Fibrinogen_C-term_domain"/>
</dbReference>
<dbReference type="SUPFAM" id="SSF56496">
    <property type="entry name" value="Fibrinogen C-terminal domain-like"/>
    <property type="match status" value="1"/>
</dbReference>
<reference evidence="3 4" key="1">
    <citation type="journal article" date="2019" name="Sci. Rep.">
        <title>Orb-weaving spider Araneus ventricosus genome elucidates the spidroin gene catalogue.</title>
        <authorList>
            <person name="Kono N."/>
            <person name="Nakamura H."/>
            <person name="Ohtoshi R."/>
            <person name="Moran D.A.P."/>
            <person name="Shinohara A."/>
            <person name="Yoshida Y."/>
            <person name="Fujiwara M."/>
            <person name="Mori M."/>
            <person name="Tomita M."/>
            <person name="Arakawa K."/>
        </authorList>
    </citation>
    <scope>NUCLEOTIDE SEQUENCE [LARGE SCALE GENOMIC DNA]</scope>
</reference>
<gene>
    <name evidence="3" type="primary">TL5A_39</name>
    <name evidence="3" type="ORF">AVEN_233849_1</name>
</gene>
<feature type="domain" description="Fibrinogen C-terminal" evidence="2">
    <location>
        <begin position="58"/>
        <end position="271"/>
    </location>
</feature>
<dbReference type="InterPro" id="IPR036056">
    <property type="entry name" value="Fibrinogen-like_C"/>
</dbReference>
<evidence type="ECO:0000256" key="1">
    <source>
        <dbReference type="SAM" id="MobiDB-lite"/>
    </source>
</evidence>
<dbReference type="Gene3D" id="3.90.215.10">
    <property type="entry name" value="Gamma Fibrinogen, chain A, domain 1"/>
    <property type="match status" value="1"/>
</dbReference>
<dbReference type="CDD" id="cd00087">
    <property type="entry name" value="FReD"/>
    <property type="match status" value="1"/>
</dbReference>
<sequence length="271" mass="31326">MSYIPATLAKKEDMPYSDFSSCWLFEYSGSKPIEKDDKDDKNDKDKDDKDNKDKDDKIAKDGKPKDCSDILASGRNKSGMYTIWTGESPTTRKQLRVYCDMETDDGGWTVIQRRGKFPVQQDFYKDWESYKNGFGNVSEEFWLGNENIRVLCREGCKIRFDLVDEKGEKGFALYQNFTLTSGNYRINIGGYSGNAGDGMQYHNNNDFSTKEKGDTERANKHKGGWWYGRGGYHCNLNGIYQPDKYDQANVFWMNWRELTNLASAEMKVRPK</sequence>
<dbReference type="AlphaFoldDB" id="A0A4Y2SZT6"/>